<keyword evidence="2" id="KW-1185">Reference proteome</keyword>
<dbReference type="STRING" id="34508.A0A4U8V2C0"/>
<dbReference type="EMBL" id="AZBU02000001">
    <property type="protein sequence ID" value="TMS39479.1"/>
    <property type="molecule type" value="Genomic_DNA"/>
</dbReference>
<gene>
    <name evidence="1" type="ORF">L596_005993</name>
</gene>
<evidence type="ECO:0000313" key="1">
    <source>
        <dbReference type="EMBL" id="TMS39479.1"/>
    </source>
</evidence>
<dbReference type="EMBL" id="CM016762">
    <property type="protein sequence ID" value="TMS39479.1"/>
    <property type="molecule type" value="Genomic_DNA"/>
</dbReference>
<name>A0A4U8V2C0_STECR</name>
<reference evidence="1 2" key="1">
    <citation type="journal article" date="2015" name="Genome Biol.">
        <title>Comparative genomics of Steinernema reveals deeply conserved gene regulatory networks.</title>
        <authorList>
            <person name="Dillman A.R."/>
            <person name="Macchietto M."/>
            <person name="Porter C.F."/>
            <person name="Rogers A."/>
            <person name="Williams B."/>
            <person name="Antoshechkin I."/>
            <person name="Lee M.M."/>
            <person name="Goodwin Z."/>
            <person name="Lu X."/>
            <person name="Lewis E.E."/>
            <person name="Goodrich-Blair H."/>
            <person name="Stock S.P."/>
            <person name="Adams B.J."/>
            <person name="Sternberg P.W."/>
            <person name="Mortazavi A."/>
        </authorList>
    </citation>
    <scope>NUCLEOTIDE SEQUENCE [LARGE SCALE GENOMIC DNA]</scope>
    <source>
        <strain evidence="1 2">ALL</strain>
    </source>
</reference>
<accession>A0A4U8V2C0</accession>
<sequence length="245" mass="28142">MRKTSVSAQLSRTARRFSTVIAPQFTKIEPIPQLQRHKTLHLRVNDVQKIQNAMDEYVLHNAVQFDPIEFDICNEDHCKVLSAHLYAEELVIMDGSKRLVSIVIAESEHEYNGSLIAKVRHPISGMKVYEITESTPESCVIMNTVEDVMKCRVETAQSLWTKFATLCGCVFVPDWWKVSTKDSACAEVTPAQSFWKENSIKITWNDSTDSEVRCLILCFALVQMVREAFPSLLHIVQEFRIRRHQ</sequence>
<dbReference type="AlphaFoldDB" id="A0A4U8V2C0"/>
<reference evidence="1 2" key="2">
    <citation type="journal article" date="2019" name="G3 (Bethesda)">
        <title>Hybrid Assembly of the Genome of the Entomopathogenic Nematode Steinernema carpocapsae Identifies the X-Chromosome.</title>
        <authorList>
            <person name="Serra L."/>
            <person name="Macchietto M."/>
            <person name="Macias-Munoz A."/>
            <person name="McGill C.J."/>
            <person name="Rodriguez I.M."/>
            <person name="Rodriguez B."/>
            <person name="Murad R."/>
            <person name="Mortazavi A."/>
        </authorList>
    </citation>
    <scope>NUCLEOTIDE SEQUENCE [LARGE SCALE GENOMIC DNA]</scope>
    <source>
        <strain evidence="1 2">ALL</strain>
    </source>
</reference>
<organism evidence="1 2">
    <name type="scientific">Steinernema carpocapsae</name>
    <name type="common">Entomopathogenic nematode</name>
    <dbReference type="NCBI Taxonomy" id="34508"/>
    <lineage>
        <taxon>Eukaryota</taxon>
        <taxon>Metazoa</taxon>
        <taxon>Ecdysozoa</taxon>
        <taxon>Nematoda</taxon>
        <taxon>Chromadorea</taxon>
        <taxon>Rhabditida</taxon>
        <taxon>Tylenchina</taxon>
        <taxon>Panagrolaimomorpha</taxon>
        <taxon>Strongyloidoidea</taxon>
        <taxon>Steinernematidae</taxon>
        <taxon>Steinernema</taxon>
    </lineage>
</organism>
<evidence type="ECO:0000313" key="2">
    <source>
        <dbReference type="Proteomes" id="UP000298663"/>
    </source>
</evidence>
<comment type="caution">
    <text evidence="1">The sequence shown here is derived from an EMBL/GenBank/DDBJ whole genome shotgun (WGS) entry which is preliminary data.</text>
</comment>
<proteinExistence type="predicted"/>
<protein>
    <submittedName>
        <fullName evidence="1">Uncharacterized protein</fullName>
    </submittedName>
</protein>
<dbReference type="Proteomes" id="UP000298663">
    <property type="component" value="Chromosome X"/>
</dbReference>
<dbReference type="OrthoDB" id="5814573at2759"/>